<evidence type="ECO:0000313" key="1">
    <source>
        <dbReference type="EMBL" id="SNS59352.1"/>
    </source>
</evidence>
<dbReference type="RefSeq" id="WP_089244627.1">
    <property type="nucleotide sequence ID" value="NZ_FZOW01000003.1"/>
</dbReference>
<keyword evidence="2" id="KW-1185">Reference proteome</keyword>
<name>A0A239FT37_9NOCA</name>
<dbReference type="EMBL" id="FZOW01000003">
    <property type="protein sequence ID" value="SNS59352.1"/>
    <property type="molecule type" value="Genomic_DNA"/>
</dbReference>
<dbReference type="AlphaFoldDB" id="A0A239FT37"/>
<reference evidence="2" key="1">
    <citation type="submission" date="2017-06" db="EMBL/GenBank/DDBJ databases">
        <authorList>
            <person name="Varghese N."/>
            <person name="Submissions S."/>
        </authorList>
    </citation>
    <scope>NUCLEOTIDE SEQUENCE [LARGE SCALE GENOMIC DNA]</scope>
    <source>
        <strain evidence="2">JCM 23211</strain>
    </source>
</reference>
<gene>
    <name evidence="1" type="ORF">SAMN05421642_103418</name>
</gene>
<organism evidence="1 2">
    <name type="scientific">Rhodococcoides kyotonense</name>
    <dbReference type="NCBI Taxonomy" id="398843"/>
    <lineage>
        <taxon>Bacteria</taxon>
        <taxon>Bacillati</taxon>
        <taxon>Actinomycetota</taxon>
        <taxon>Actinomycetes</taxon>
        <taxon>Mycobacteriales</taxon>
        <taxon>Nocardiaceae</taxon>
        <taxon>Rhodococcoides</taxon>
    </lineage>
</organism>
<accession>A0A239FT37</accession>
<evidence type="ECO:0000313" key="2">
    <source>
        <dbReference type="Proteomes" id="UP000198327"/>
    </source>
</evidence>
<sequence>MADRNKSRRATASVQQKQERALALLLEGKTNDEIAKAVGYRDRSGAHRAITAALERHAKTREDLADQALTIIHERLEKLLSQFTGQALMGDVQAGNLVLKIIDRYAKLYGADAPTKIDATITTRSEIDDQIEALMTAHDEADRQRSK</sequence>
<protein>
    <submittedName>
        <fullName evidence="1">Uncharacterized protein</fullName>
    </submittedName>
</protein>
<dbReference type="Proteomes" id="UP000198327">
    <property type="component" value="Unassembled WGS sequence"/>
</dbReference>
<proteinExistence type="predicted"/>
<dbReference type="OrthoDB" id="4463807at2"/>